<dbReference type="Proteomes" id="UP000193200">
    <property type="component" value="Unassembled WGS sequence"/>
</dbReference>
<gene>
    <name evidence="1" type="ORF">OCH7691_01938</name>
</gene>
<dbReference type="OrthoDB" id="7632164at2"/>
<organism evidence="1 2">
    <name type="scientific">Oceanibacterium hippocampi</name>
    <dbReference type="NCBI Taxonomy" id="745714"/>
    <lineage>
        <taxon>Bacteria</taxon>
        <taxon>Pseudomonadati</taxon>
        <taxon>Pseudomonadota</taxon>
        <taxon>Alphaproteobacteria</taxon>
        <taxon>Sneathiellales</taxon>
        <taxon>Sneathiellaceae</taxon>
        <taxon>Oceanibacterium</taxon>
    </lineage>
</organism>
<name>A0A1Y5SPV3_9PROT</name>
<dbReference type="EMBL" id="FWFR01000001">
    <property type="protein sequence ID" value="SLN45246.1"/>
    <property type="molecule type" value="Genomic_DNA"/>
</dbReference>
<reference evidence="1 2" key="1">
    <citation type="submission" date="2017-03" db="EMBL/GenBank/DDBJ databases">
        <authorList>
            <person name="Afonso C.L."/>
            <person name="Miller P.J."/>
            <person name="Scott M.A."/>
            <person name="Spackman E."/>
            <person name="Goraichik I."/>
            <person name="Dimitrov K.M."/>
            <person name="Suarez D.L."/>
            <person name="Swayne D.E."/>
        </authorList>
    </citation>
    <scope>NUCLEOTIDE SEQUENCE [LARGE SCALE GENOMIC DNA]</scope>
    <source>
        <strain evidence="1 2">CECT 7691</strain>
    </source>
</reference>
<accession>A0A1Y5SPV3</accession>
<evidence type="ECO:0000313" key="1">
    <source>
        <dbReference type="EMBL" id="SLN45246.1"/>
    </source>
</evidence>
<evidence type="ECO:0000313" key="2">
    <source>
        <dbReference type="Proteomes" id="UP000193200"/>
    </source>
</evidence>
<protein>
    <submittedName>
        <fullName evidence="1">Uncharacterized protein</fullName>
    </submittedName>
</protein>
<dbReference type="InParanoid" id="A0A1Y5SPV3"/>
<dbReference type="AlphaFoldDB" id="A0A1Y5SPV3"/>
<keyword evidence="2" id="KW-1185">Reference proteome</keyword>
<dbReference type="RefSeq" id="WP_085883154.1">
    <property type="nucleotide sequence ID" value="NZ_FWFR01000001.1"/>
</dbReference>
<sequence>MTDRSGSDDSAMAAGQLRRVIELLDAYGADPARWPAAERGLARLLESGQPTVEAHRAAAARLDRRLDEAAFFAPGPAPSAALYGAVLARAPGARFGTRLAALWPFGPIWRPAAGLLMAALLGLTIGVASPPASDEGVVYVTAAADLETLAYGGLASWEDN</sequence>
<proteinExistence type="predicted"/>